<dbReference type="InterPro" id="IPR003137">
    <property type="entry name" value="PA_domain"/>
</dbReference>
<reference evidence="4" key="1">
    <citation type="submission" date="2020-12" db="EMBL/GenBank/DDBJ databases">
        <title>Metabolic potential, ecology and presence of endohyphal bacteria is reflected in genomic diversity of Mucoromycotina.</title>
        <authorList>
            <person name="Muszewska A."/>
            <person name="Okrasinska A."/>
            <person name="Steczkiewicz K."/>
            <person name="Drgas O."/>
            <person name="Orlowska M."/>
            <person name="Perlinska-Lenart U."/>
            <person name="Aleksandrzak-Piekarczyk T."/>
            <person name="Szatraj K."/>
            <person name="Zielenkiewicz U."/>
            <person name="Pilsyk S."/>
            <person name="Malc E."/>
            <person name="Mieczkowski P."/>
            <person name="Kruszewska J.S."/>
            <person name="Biernat P."/>
            <person name="Pawlowska J."/>
        </authorList>
    </citation>
    <scope>NUCLEOTIDE SEQUENCE</scope>
    <source>
        <strain evidence="4">WA0000017839</strain>
    </source>
</reference>
<name>A0A8H7RL88_9FUNG</name>
<keyword evidence="1" id="KW-0732">Signal</keyword>
<sequence>MSALHPYMSSNSDLFQLPVTQPKLTTRIRNYLNSQHEISIKTSDHEFSYEYLGIRSDFGPPFTTIDHGDVYLFHDLKKLYGCDPYSRKDSKIIKNKILLVSRGGQCTFIEKVLHAQKAGAKAVIFLNNQHGDIRIVGTSKTPVRIPSMIISHQDTLSLLKTRKKPLATFQVHPLPPIDLDPQAVISLLYRGERIQNVVIVNV</sequence>
<feature type="domain" description="PA" evidence="3">
    <location>
        <begin position="80"/>
        <end position="156"/>
    </location>
</feature>
<evidence type="ECO:0000313" key="4">
    <source>
        <dbReference type="EMBL" id="KAG2213107.1"/>
    </source>
</evidence>
<keyword evidence="5" id="KW-1185">Reference proteome</keyword>
<dbReference type="CDD" id="cd00538">
    <property type="entry name" value="PA"/>
    <property type="match status" value="1"/>
</dbReference>
<evidence type="ECO:0000313" key="5">
    <source>
        <dbReference type="Proteomes" id="UP000603453"/>
    </source>
</evidence>
<dbReference type="PANTHER" id="PTHR22702:SF1">
    <property type="entry name" value="PROTEASE-ASSOCIATED DOMAIN-CONTAINING PROTEIN 1"/>
    <property type="match status" value="1"/>
</dbReference>
<dbReference type="InterPro" id="IPR046450">
    <property type="entry name" value="PA_dom_sf"/>
</dbReference>
<dbReference type="Proteomes" id="UP000603453">
    <property type="component" value="Unassembled WGS sequence"/>
</dbReference>
<dbReference type="EMBL" id="JAEPRD010000004">
    <property type="protein sequence ID" value="KAG2213107.1"/>
    <property type="molecule type" value="Genomic_DNA"/>
</dbReference>
<dbReference type="Pfam" id="PF02225">
    <property type="entry name" value="PA"/>
    <property type="match status" value="1"/>
</dbReference>
<evidence type="ECO:0000256" key="1">
    <source>
        <dbReference type="ARBA" id="ARBA00022729"/>
    </source>
</evidence>
<dbReference type="SUPFAM" id="SSF52025">
    <property type="entry name" value="PA domain"/>
    <property type="match status" value="1"/>
</dbReference>
<evidence type="ECO:0000256" key="2">
    <source>
        <dbReference type="ARBA" id="ARBA00023180"/>
    </source>
</evidence>
<protein>
    <recommendedName>
        <fullName evidence="3">PA domain-containing protein</fullName>
    </recommendedName>
</protein>
<dbReference type="AlphaFoldDB" id="A0A8H7RL88"/>
<dbReference type="OrthoDB" id="10013407at2759"/>
<proteinExistence type="predicted"/>
<dbReference type="PANTHER" id="PTHR22702">
    <property type="entry name" value="PROTEASE-ASSOCIATED DOMAIN-CONTAINING PROTEIN"/>
    <property type="match status" value="1"/>
</dbReference>
<accession>A0A8H7RL88</accession>
<evidence type="ECO:0000259" key="3">
    <source>
        <dbReference type="Pfam" id="PF02225"/>
    </source>
</evidence>
<comment type="caution">
    <text evidence="4">The sequence shown here is derived from an EMBL/GenBank/DDBJ whole genome shotgun (WGS) entry which is preliminary data.</text>
</comment>
<keyword evidence="2" id="KW-0325">Glycoprotein</keyword>
<organism evidence="4 5">
    <name type="scientific">Mucor saturninus</name>
    <dbReference type="NCBI Taxonomy" id="64648"/>
    <lineage>
        <taxon>Eukaryota</taxon>
        <taxon>Fungi</taxon>
        <taxon>Fungi incertae sedis</taxon>
        <taxon>Mucoromycota</taxon>
        <taxon>Mucoromycotina</taxon>
        <taxon>Mucoromycetes</taxon>
        <taxon>Mucorales</taxon>
        <taxon>Mucorineae</taxon>
        <taxon>Mucoraceae</taxon>
        <taxon>Mucor</taxon>
    </lineage>
</organism>
<gene>
    <name evidence="4" type="ORF">INT47_011256</name>
</gene>
<dbReference type="Gene3D" id="3.50.30.30">
    <property type="match status" value="1"/>
</dbReference>